<protein>
    <submittedName>
        <fullName evidence="1">Uncharacterized protein</fullName>
    </submittedName>
</protein>
<evidence type="ECO:0000313" key="1">
    <source>
        <dbReference type="EMBL" id="KLJ10821.1"/>
    </source>
</evidence>
<dbReference type="Proteomes" id="UP000053573">
    <property type="component" value="Unassembled WGS sequence"/>
</dbReference>
<sequence length="100" mass="11182">MPLNQPQSPDAAIHPSSVFLYHSILECDMTFVLDHPSQDPFVRTLLFGGNIVALHRVHWDVNILEVLFCVIETRRLYLSHLVACAVIRTAVEDGGSNELA</sequence>
<comment type="caution">
    <text evidence="1">The sequence shown here is derived from an EMBL/GenBank/DDBJ whole genome shotgun (WGS) entry which is preliminary data.</text>
</comment>
<keyword evidence="2" id="KW-1185">Reference proteome</keyword>
<gene>
    <name evidence="1" type="ORF">EMPG_13802</name>
</gene>
<reference evidence="2" key="1">
    <citation type="journal article" date="2015" name="PLoS Genet.">
        <title>The dynamic genome and transcriptome of the human fungal pathogen Blastomyces and close relative Emmonsia.</title>
        <authorList>
            <person name="Munoz J.F."/>
            <person name="Gauthier G.M."/>
            <person name="Desjardins C.A."/>
            <person name="Gallo J.E."/>
            <person name="Holder J."/>
            <person name="Sullivan T.D."/>
            <person name="Marty A.J."/>
            <person name="Carmen J.C."/>
            <person name="Chen Z."/>
            <person name="Ding L."/>
            <person name="Gujja S."/>
            <person name="Magrini V."/>
            <person name="Misas E."/>
            <person name="Mitreva M."/>
            <person name="Priest M."/>
            <person name="Saif S."/>
            <person name="Whiston E.A."/>
            <person name="Young S."/>
            <person name="Zeng Q."/>
            <person name="Goldman W.E."/>
            <person name="Mardis E.R."/>
            <person name="Taylor J.W."/>
            <person name="McEwen J.G."/>
            <person name="Clay O.K."/>
            <person name="Klein B.S."/>
            <person name="Cuomo C.A."/>
        </authorList>
    </citation>
    <scope>NUCLEOTIDE SEQUENCE [LARGE SCALE GENOMIC DNA]</scope>
    <source>
        <strain evidence="2">UAMH 139</strain>
    </source>
</reference>
<dbReference type="AlphaFoldDB" id="A0A0H1BNW1"/>
<evidence type="ECO:0000313" key="2">
    <source>
        <dbReference type="Proteomes" id="UP000053573"/>
    </source>
</evidence>
<accession>A0A0H1BNW1</accession>
<proteinExistence type="predicted"/>
<name>A0A0H1BNW1_9EURO</name>
<dbReference type="EMBL" id="LDEV01001881">
    <property type="protein sequence ID" value="KLJ10821.1"/>
    <property type="molecule type" value="Genomic_DNA"/>
</dbReference>
<organism evidence="1 2">
    <name type="scientific">Blastomyces silverae</name>
    <dbReference type="NCBI Taxonomy" id="2060906"/>
    <lineage>
        <taxon>Eukaryota</taxon>
        <taxon>Fungi</taxon>
        <taxon>Dikarya</taxon>
        <taxon>Ascomycota</taxon>
        <taxon>Pezizomycotina</taxon>
        <taxon>Eurotiomycetes</taxon>
        <taxon>Eurotiomycetidae</taxon>
        <taxon>Onygenales</taxon>
        <taxon>Ajellomycetaceae</taxon>
        <taxon>Blastomyces</taxon>
    </lineage>
</organism>